<feature type="domain" description="Activator of Hsp90 ATPase homologue 1/2-like C-terminal" evidence="2">
    <location>
        <begin position="30"/>
        <end position="137"/>
    </location>
</feature>
<keyword evidence="4" id="KW-1185">Reference proteome</keyword>
<dbReference type="EMBL" id="QRDZ01000010">
    <property type="protein sequence ID" value="RED76942.1"/>
    <property type="molecule type" value="Genomic_DNA"/>
</dbReference>
<comment type="caution">
    <text evidence="3">The sequence shown here is derived from an EMBL/GenBank/DDBJ whole genome shotgun (WGS) entry which is preliminary data.</text>
</comment>
<protein>
    <submittedName>
        <fullName evidence="3">Activator of Hsp90 ATPase-like protein</fullName>
    </submittedName>
</protein>
<dbReference type="SUPFAM" id="SSF55961">
    <property type="entry name" value="Bet v1-like"/>
    <property type="match status" value="1"/>
</dbReference>
<dbReference type="RefSeq" id="WP_116061407.1">
    <property type="nucleotide sequence ID" value="NZ_QRDZ01000010.1"/>
</dbReference>
<gene>
    <name evidence="3" type="ORF">DFP98_110165</name>
</gene>
<dbReference type="OrthoDB" id="4549061at2"/>
<name>A0A3D9JSA2_9BACL</name>
<dbReference type="Gene3D" id="3.30.530.20">
    <property type="match status" value="1"/>
</dbReference>
<comment type="similarity">
    <text evidence="1">Belongs to the AHA1 family.</text>
</comment>
<evidence type="ECO:0000313" key="3">
    <source>
        <dbReference type="EMBL" id="RED76942.1"/>
    </source>
</evidence>
<dbReference type="CDD" id="cd07814">
    <property type="entry name" value="SRPBCC_CalC_Aha1-like"/>
    <property type="match status" value="1"/>
</dbReference>
<evidence type="ECO:0000256" key="1">
    <source>
        <dbReference type="ARBA" id="ARBA00006817"/>
    </source>
</evidence>
<sequence length="155" mass="17722">MKHSNRESHKLVGQTAAAGFQIGVRRTFPLSPEKVWSFLTSPEGTQLWLGTVPSLAFNEGEIFASEEGISGELRVVKPLKQLRLKWGKENWMKPSTLQIRLLSSHPDRTTISFHQENLDHPNTREQMKLHWESVLSAIWQNTSTVNDEEEMGKDE</sequence>
<reference evidence="3 4" key="1">
    <citation type="submission" date="2018-07" db="EMBL/GenBank/DDBJ databases">
        <title>Genomic Encyclopedia of Type Strains, Phase III (KMG-III): the genomes of soil and plant-associated and newly described type strains.</title>
        <authorList>
            <person name="Whitman W."/>
        </authorList>
    </citation>
    <scope>NUCLEOTIDE SEQUENCE [LARGE SCALE GENOMIC DNA]</scope>
    <source>
        <strain evidence="3 4">CECT 7287</strain>
    </source>
</reference>
<proteinExistence type="inferred from homology"/>
<dbReference type="Pfam" id="PF08327">
    <property type="entry name" value="AHSA1"/>
    <property type="match status" value="1"/>
</dbReference>
<evidence type="ECO:0000313" key="4">
    <source>
        <dbReference type="Proteomes" id="UP000256977"/>
    </source>
</evidence>
<dbReference type="InterPro" id="IPR023393">
    <property type="entry name" value="START-like_dom_sf"/>
</dbReference>
<dbReference type="Proteomes" id="UP000256977">
    <property type="component" value="Unassembled WGS sequence"/>
</dbReference>
<accession>A0A3D9JSA2</accession>
<evidence type="ECO:0000259" key="2">
    <source>
        <dbReference type="Pfam" id="PF08327"/>
    </source>
</evidence>
<dbReference type="InterPro" id="IPR013538">
    <property type="entry name" value="ASHA1/2-like_C"/>
</dbReference>
<organism evidence="3 4">
    <name type="scientific">Cohnella phaseoli</name>
    <dbReference type="NCBI Taxonomy" id="456490"/>
    <lineage>
        <taxon>Bacteria</taxon>
        <taxon>Bacillati</taxon>
        <taxon>Bacillota</taxon>
        <taxon>Bacilli</taxon>
        <taxon>Bacillales</taxon>
        <taxon>Paenibacillaceae</taxon>
        <taxon>Cohnella</taxon>
    </lineage>
</organism>
<dbReference type="AlphaFoldDB" id="A0A3D9JSA2"/>